<accession>A0A2A4B339</accession>
<dbReference type="EMBL" id="NWMW01000002">
    <property type="protein sequence ID" value="PCD02199.1"/>
    <property type="molecule type" value="Genomic_DNA"/>
</dbReference>
<keyword evidence="3" id="KW-1185">Reference proteome</keyword>
<comment type="caution">
    <text evidence="2">The sequence shown here is derived from an EMBL/GenBank/DDBJ whole genome shotgun (WGS) entry which is preliminary data.</text>
</comment>
<keyword evidence="1" id="KW-0732">Signal</keyword>
<dbReference type="OrthoDB" id="5400913at2"/>
<evidence type="ECO:0000256" key="1">
    <source>
        <dbReference type="SAM" id="SignalP"/>
    </source>
</evidence>
<sequence length="351" mass="34994">MNRTSIRLAALGVCALCALAANPAAAQQTAAGTTITNNVQVNYQVGGVAQTQVTASDTFTVDRKVNLVVTEVGSTATSVSPGQLAAVTTFQVTNSSNAVLDFALAATQQAGGTGAFGGTDNFDASNLRIYVDANGNGTWDATDTLVTYLDELAADTSRTVFVLADMPLGRATGDIAAITLTATAREGAGAAALGAALVQTTTANTSGVDTVFADGAGATDAARDAAFSAKDNYQVLAALLSVLKSSRVIEDPFNGTNAPKLIPGATVEYCIAVSNAAGGAPATMIAVGDVLPTATTYLAAFGTRINGTVTSGTCNADGTAGGTFAAGAVNATLATVTPGETRTVVFRVTIN</sequence>
<reference evidence="2 3" key="1">
    <citation type="submission" date="2017-09" db="EMBL/GenBank/DDBJ databases">
        <title>Sphingomonas spermidinifaciens 9NM-10, whole genome shotgun sequence.</title>
        <authorList>
            <person name="Feng G."/>
            <person name="Zhu H."/>
        </authorList>
    </citation>
    <scope>NUCLEOTIDE SEQUENCE [LARGE SCALE GENOMIC DNA]</scope>
    <source>
        <strain evidence="2 3">9NM-10</strain>
    </source>
</reference>
<feature type="signal peptide" evidence="1">
    <location>
        <begin position="1"/>
        <end position="26"/>
    </location>
</feature>
<organism evidence="2 3">
    <name type="scientific">Sphingomonas spermidinifaciens</name>
    <dbReference type="NCBI Taxonomy" id="1141889"/>
    <lineage>
        <taxon>Bacteria</taxon>
        <taxon>Pseudomonadati</taxon>
        <taxon>Pseudomonadota</taxon>
        <taxon>Alphaproteobacteria</taxon>
        <taxon>Sphingomonadales</taxon>
        <taxon>Sphingomonadaceae</taxon>
        <taxon>Sphingomonas</taxon>
    </lineage>
</organism>
<name>A0A2A4B339_9SPHN</name>
<evidence type="ECO:0008006" key="4">
    <source>
        <dbReference type="Google" id="ProtNLM"/>
    </source>
</evidence>
<evidence type="ECO:0000313" key="3">
    <source>
        <dbReference type="Proteomes" id="UP000218366"/>
    </source>
</evidence>
<gene>
    <name evidence="2" type="ORF">COC42_12110</name>
</gene>
<dbReference type="AlphaFoldDB" id="A0A2A4B339"/>
<dbReference type="Proteomes" id="UP000218366">
    <property type="component" value="Unassembled WGS sequence"/>
</dbReference>
<evidence type="ECO:0000313" key="2">
    <source>
        <dbReference type="EMBL" id="PCD02199.1"/>
    </source>
</evidence>
<dbReference type="RefSeq" id="WP_096343577.1">
    <property type="nucleotide sequence ID" value="NZ_NWMW01000002.1"/>
</dbReference>
<feature type="chain" id="PRO_5012923796" description="DUF11 domain-containing protein" evidence="1">
    <location>
        <begin position="27"/>
        <end position="351"/>
    </location>
</feature>
<protein>
    <recommendedName>
        <fullName evidence="4">DUF11 domain-containing protein</fullName>
    </recommendedName>
</protein>
<proteinExistence type="predicted"/>